<keyword evidence="2" id="KW-1185">Reference proteome</keyword>
<gene>
    <name evidence="1" type="ORF">NQ318_014507</name>
</gene>
<name>A0AAV8YLJ4_9CUCU</name>
<evidence type="ECO:0000313" key="1">
    <source>
        <dbReference type="EMBL" id="KAJ8952415.1"/>
    </source>
</evidence>
<dbReference type="AlphaFoldDB" id="A0AAV8YLJ4"/>
<accession>A0AAV8YLJ4</accession>
<dbReference type="Proteomes" id="UP001162162">
    <property type="component" value="Unassembled WGS sequence"/>
</dbReference>
<feature type="non-terminal residue" evidence="1">
    <location>
        <position position="1"/>
    </location>
</feature>
<reference evidence="1" key="1">
    <citation type="journal article" date="2023" name="Insect Mol. Biol.">
        <title>Genome sequencing provides insights into the evolution of gene families encoding plant cell wall-degrading enzymes in longhorned beetles.</title>
        <authorList>
            <person name="Shin N.R."/>
            <person name="Okamura Y."/>
            <person name="Kirsch R."/>
            <person name="Pauchet Y."/>
        </authorList>
    </citation>
    <scope>NUCLEOTIDE SEQUENCE</scope>
    <source>
        <strain evidence="1">AMC_N1</strain>
    </source>
</reference>
<organism evidence="1 2">
    <name type="scientific">Aromia moschata</name>
    <dbReference type="NCBI Taxonomy" id="1265417"/>
    <lineage>
        <taxon>Eukaryota</taxon>
        <taxon>Metazoa</taxon>
        <taxon>Ecdysozoa</taxon>
        <taxon>Arthropoda</taxon>
        <taxon>Hexapoda</taxon>
        <taxon>Insecta</taxon>
        <taxon>Pterygota</taxon>
        <taxon>Neoptera</taxon>
        <taxon>Endopterygota</taxon>
        <taxon>Coleoptera</taxon>
        <taxon>Polyphaga</taxon>
        <taxon>Cucujiformia</taxon>
        <taxon>Chrysomeloidea</taxon>
        <taxon>Cerambycidae</taxon>
        <taxon>Cerambycinae</taxon>
        <taxon>Callichromatini</taxon>
        <taxon>Aromia</taxon>
    </lineage>
</organism>
<protein>
    <recommendedName>
        <fullName evidence="3">Ycf1</fullName>
    </recommendedName>
</protein>
<proteinExistence type="predicted"/>
<evidence type="ECO:0008006" key="3">
    <source>
        <dbReference type="Google" id="ProtNLM"/>
    </source>
</evidence>
<comment type="caution">
    <text evidence="1">The sequence shown here is derived from an EMBL/GenBank/DDBJ whole genome shotgun (WGS) entry which is preliminary data.</text>
</comment>
<sequence>DVVIKHECRSRYAKYSILNILTAEFPSLRNRKTNFVNLEMSQVFLNLIFKIIHINLQDKLPPIMMLVKRPYCVFQKNEKYRPYKIHLVQELNDDDPDRRLEFCEIMANRCQDNPLFIKKHYFF</sequence>
<dbReference type="EMBL" id="JAPWTK010000069">
    <property type="protein sequence ID" value="KAJ8952415.1"/>
    <property type="molecule type" value="Genomic_DNA"/>
</dbReference>
<evidence type="ECO:0000313" key="2">
    <source>
        <dbReference type="Proteomes" id="UP001162162"/>
    </source>
</evidence>